<evidence type="ECO:0000256" key="1">
    <source>
        <dbReference type="ARBA" id="ARBA00022676"/>
    </source>
</evidence>
<sequence length="341" mass="39174">MHLTKNNPLITIIIPVYNAEKLIAGCIESIIQQNVEYWNLILVNDGSSDKSGEICQEYAQQDCRITVIYQSNGGPGKARNTGINACKTPWFTFVDADDKLLPTYLANFHVENCKNETILSCQGLKRVDLQGHQLGEEYSFNDSVYADENFLEKAFCKEGLYNYGQSVGKLYNKSVCDKHNIRLNTDIRWSEDHLFYLQYLLWVKEIHTHAGCLYLYQFALGQNTLTHRHLPYTEALNIFKYLYPAANAVVQKFGLENSPVISQINYHSVTACFSNILQNLYREETNRYIRISVLEKLRSDMKLLQKKYKPNGISGKLLKPMLLYSPLSLLDIILSKIICKK</sequence>
<feature type="domain" description="Glycosyltransferase 2-like" evidence="3">
    <location>
        <begin position="11"/>
        <end position="136"/>
    </location>
</feature>
<dbReference type="EMBL" id="AP023322">
    <property type="protein sequence ID" value="BCI64596.1"/>
    <property type="molecule type" value="Genomic_DNA"/>
</dbReference>
<dbReference type="PANTHER" id="PTHR22916">
    <property type="entry name" value="GLYCOSYLTRANSFERASE"/>
    <property type="match status" value="1"/>
</dbReference>
<organism evidence="4 5">
    <name type="scientific">Coprobacter secundus subsp. similis</name>
    <dbReference type="NCBI Taxonomy" id="2751153"/>
    <lineage>
        <taxon>Bacteria</taxon>
        <taxon>Pseudomonadati</taxon>
        <taxon>Bacteroidota</taxon>
        <taxon>Bacteroidia</taxon>
        <taxon>Bacteroidales</taxon>
        <taxon>Barnesiellaceae</taxon>
        <taxon>Coprobacter</taxon>
    </lineage>
</organism>
<keyword evidence="2" id="KW-0808">Transferase</keyword>
<name>A0A7G1HY72_9BACT</name>
<evidence type="ECO:0000256" key="2">
    <source>
        <dbReference type="ARBA" id="ARBA00022679"/>
    </source>
</evidence>
<accession>A0A7G1HY72</accession>
<dbReference type="Pfam" id="PF00535">
    <property type="entry name" value="Glycos_transf_2"/>
    <property type="match status" value="1"/>
</dbReference>
<evidence type="ECO:0000313" key="5">
    <source>
        <dbReference type="Proteomes" id="UP000594042"/>
    </source>
</evidence>
<dbReference type="Gene3D" id="3.90.550.10">
    <property type="entry name" value="Spore Coat Polysaccharide Biosynthesis Protein SpsA, Chain A"/>
    <property type="match status" value="1"/>
</dbReference>
<dbReference type="SUPFAM" id="SSF53448">
    <property type="entry name" value="Nucleotide-diphospho-sugar transferases"/>
    <property type="match status" value="1"/>
</dbReference>
<dbReference type="CDD" id="cd00761">
    <property type="entry name" value="Glyco_tranf_GTA_type"/>
    <property type="match status" value="1"/>
</dbReference>
<dbReference type="PANTHER" id="PTHR22916:SF51">
    <property type="entry name" value="GLYCOSYLTRANSFERASE EPSH-RELATED"/>
    <property type="match status" value="1"/>
</dbReference>
<evidence type="ECO:0000259" key="3">
    <source>
        <dbReference type="Pfam" id="PF00535"/>
    </source>
</evidence>
<dbReference type="KEGG" id="copr:Cop2CBH44_29490"/>
<keyword evidence="5" id="KW-1185">Reference proteome</keyword>
<dbReference type="InterPro" id="IPR001173">
    <property type="entry name" value="Glyco_trans_2-like"/>
</dbReference>
<dbReference type="AlphaFoldDB" id="A0A7G1HY72"/>
<proteinExistence type="predicted"/>
<dbReference type="GO" id="GO:0016758">
    <property type="term" value="F:hexosyltransferase activity"/>
    <property type="evidence" value="ECO:0007669"/>
    <property type="project" value="UniProtKB-ARBA"/>
</dbReference>
<protein>
    <recommendedName>
        <fullName evidence="3">Glycosyltransferase 2-like domain-containing protein</fullName>
    </recommendedName>
</protein>
<reference evidence="5" key="1">
    <citation type="submission" date="2020-07" db="EMBL/GenBank/DDBJ databases">
        <title>Complete genome sequencing of Coprobacter sp. strain 2CBH44.</title>
        <authorList>
            <person name="Sakamoto M."/>
            <person name="Murakami T."/>
            <person name="Mori H."/>
        </authorList>
    </citation>
    <scope>NUCLEOTIDE SEQUENCE [LARGE SCALE GENOMIC DNA]</scope>
    <source>
        <strain evidence="5">2CBH44</strain>
    </source>
</reference>
<gene>
    <name evidence="4" type="ORF">Cop2CBH44_29490</name>
</gene>
<keyword evidence="1" id="KW-0328">Glycosyltransferase</keyword>
<dbReference type="InterPro" id="IPR029044">
    <property type="entry name" value="Nucleotide-diphossugar_trans"/>
</dbReference>
<evidence type="ECO:0000313" key="4">
    <source>
        <dbReference type="EMBL" id="BCI64596.1"/>
    </source>
</evidence>
<dbReference type="Proteomes" id="UP000594042">
    <property type="component" value="Chromosome"/>
</dbReference>